<sequence>MFIFDGHQRLQHLLLEVADLAVEDKENDTGSITLSIPFEHPVAQWMNDDIGRIKRGEGEFFHIDVEHNGIRVTGRYDEKT</sequence>
<organism evidence="2 3">
    <name type="scientific">Gordonia westfalica</name>
    <dbReference type="NCBI Taxonomy" id="158898"/>
    <lineage>
        <taxon>Bacteria</taxon>
        <taxon>Bacillati</taxon>
        <taxon>Actinomycetota</taxon>
        <taxon>Actinomycetes</taxon>
        <taxon>Mycobacteriales</taxon>
        <taxon>Gordoniaceae</taxon>
        <taxon>Gordonia</taxon>
    </lineage>
</organism>
<evidence type="ECO:0000313" key="2">
    <source>
        <dbReference type="EMBL" id="SDT94216.1"/>
    </source>
</evidence>
<dbReference type="EMBL" id="FNLM01000031">
    <property type="protein sequence ID" value="SDT94216.1"/>
    <property type="molecule type" value="Genomic_DNA"/>
</dbReference>
<dbReference type="STRING" id="158898.SAMN04488548_13118"/>
<accession>A0A1H2EGF9</accession>
<reference evidence="2 3" key="1">
    <citation type="submission" date="2016-10" db="EMBL/GenBank/DDBJ databases">
        <authorList>
            <person name="de Groot N.N."/>
        </authorList>
    </citation>
    <scope>NUCLEOTIDE SEQUENCE [LARGE SCALE GENOMIC DNA]</scope>
    <source>
        <strain evidence="2 3">DSM 44215</strain>
    </source>
</reference>
<gene>
    <name evidence="2" type="ORF">SAMN04488548_13118</name>
</gene>
<name>A0A1H2EGF9_9ACTN</name>
<dbReference type="Pfam" id="PF14594">
    <property type="entry name" value="Sipho_Gp37"/>
    <property type="match status" value="1"/>
</dbReference>
<dbReference type="AlphaFoldDB" id="A0A1H2EGF9"/>
<dbReference type="InterPro" id="IPR029432">
    <property type="entry name" value="Gp28/Gp37-like_dom"/>
</dbReference>
<proteinExistence type="predicted"/>
<dbReference type="Proteomes" id="UP000183180">
    <property type="component" value="Unassembled WGS sequence"/>
</dbReference>
<feature type="domain" description="Gp28/Gp37-like" evidence="1">
    <location>
        <begin position="2"/>
        <end position="79"/>
    </location>
</feature>
<evidence type="ECO:0000259" key="1">
    <source>
        <dbReference type="Pfam" id="PF14594"/>
    </source>
</evidence>
<protein>
    <recommendedName>
        <fullName evidence="1">Gp28/Gp37-like domain-containing protein</fullName>
    </recommendedName>
</protein>
<evidence type="ECO:0000313" key="3">
    <source>
        <dbReference type="Proteomes" id="UP000183180"/>
    </source>
</evidence>